<dbReference type="Pfam" id="PF13714">
    <property type="entry name" value="PEP_mutase"/>
    <property type="match status" value="1"/>
</dbReference>
<sequence length="254" mass="26054">MTIADRFARFSKLHVAGDPLRLVNVWDAGSARAVADAGAPALATSSWAVAAAAGYPDGEELPFDALLATATAILGVTDLPVSVDFEGGYADAPDDVQGHARTLLELGVVGCNFEDRKVRGEGLHGVEDQAVRLRAIVAAAAGLDRPVFINARTDLFLGTDPATHEGRVDEALVRAEAYAAAGAGSFFVPGLGDPALIARICEASPLPVNVMVLDPTADLAALARLGVARISFGPAPYVAAMQSLTALAGQLLGS</sequence>
<dbReference type="Proteomes" id="UP000189818">
    <property type="component" value="Unassembled WGS sequence"/>
</dbReference>
<keyword evidence="2" id="KW-1185">Reference proteome</keyword>
<dbReference type="SUPFAM" id="SSF51621">
    <property type="entry name" value="Phosphoenolpyruvate/pyruvate domain"/>
    <property type="match status" value="1"/>
</dbReference>
<name>A0A1T5F4M2_9SPHN</name>
<evidence type="ECO:0000313" key="2">
    <source>
        <dbReference type="Proteomes" id="UP000189818"/>
    </source>
</evidence>
<organism evidence="1 2">
    <name type="scientific">Rhizorhabdus histidinilytica</name>
    <dbReference type="NCBI Taxonomy" id="439228"/>
    <lineage>
        <taxon>Bacteria</taxon>
        <taxon>Pseudomonadati</taxon>
        <taxon>Pseudomonadota</taxon>
        <taxon>Alphaproteobacteria</taxon>
        <taxon>Sphingomonadales</taxon>
        <taxon>Sphingomonadaceae</taxon>
        <taxon>Rhizorhabdus</taxon>
    </lineage>
</organism>
<protein>
    <submittedName>
        <fullName evidence="1">2-Methylisocitrate lyase, PEP mutase family</fullName>
    </submittedName>
</protein>
<dbReference type="InterPro" id="IPR015813">
    <property type="entry name" value="Pyrv/PenolPyrv_kinase-like_dom"/>
</dbReference>
<dbReference type="GO" id="GO:0016829">
    <property type="term" value="F:lyase activity"/>
    <property type="evidence" value="ECO:0007669"/>
    <property type="project" value="UniProtKB-KW"/>
</dbReference>
<dbReference type="PANTHER" id="PTHR42905:SF16">
    <property type="entry name" value="CARBOXYPHOSPHONOENOLPYRUVATE PHOSPHONOMUTASE-LIKE PROTEIN (AFU_ORTHOLOGUE AFUA_5G07230)"/>
    <property type="match status" value="1"/>
</dbReference>
<proteinExistence type="predicted"/>
<dbReference type="RefSeq" id="WP_079649502.1">
    <property type="nucleotide sequence ID" value="NZ_FUYM01000008.1"/>
</dbReference>
<dbReference type="EMBL" id="FUYM01000008">
    <property type="protein sequence ID" value="SKB91142.1"/>
    <property type="molecule type" value="Genomic_DNA"/>
</dbReference>
<reference evidence="2" key="1">
    <citation type="submission" date="2017-02" db="EMBL/GenBank/DDBJ databases">
        <authorList>
            <person name="Varghese N."/>
            <person name="Submissions S."/>
        </authorList>
    </citation>
    <scope>NUCLEOTIDE SEQUENCE [LARGE SCALE GENOMIC DNA]</scope>
    <source>
        <strain evidence="2">UM2</strain>
    </source>
</reference>
<dbReference type="InterPro" id="IPR039556">
    <property type="entry name" value="ICL/PEPM"/>
</dbReference>
<evidence type="ECO:0000313" key="1">
    <source>
        <dbReference type="EMBL" id="SKB91142.1"/>
    </source>
</evidence>
<dbReference type="AlphaFoldDB" id="A0A1T5F4M2"/>
<dbReference type="OrthoDB" id="9785398at2"/>
<keyword evidence="1" id="KW-0456">Lyase</keyword>
<gene>
    <name evidence="1" type="ORF">SAMN06295920_108138</name>
</gene>
<dbReference type="PANTHER" id="PTHR42905">
    <property type="entry name" value="PHOSPHOENOLPYRUVATE CARBOXYLASE"/>
    <property type="match status" value="1"/>
</dbReference>
<dbReference type="Gene3D" id="3.20.20.60">
    <property type="entry name" value="Phosphoenolpyruvate-binding domains"/>
    <property type="match status" value="1"/>
</dbReference>
<dbReference type="InterPro" id="IPR040442">
    <property type="entry name" value="Pyrv_kinase-like_dom_sf"/>
</dbReference>
<accession>A0A1T5F4M2</accession>
<dbReference type="STRING" id="439228.SAMN06295920_108138"/>
<dbReference type="CDD" id="cd00377">
    <property type="entry name" value="ICL_PEPM"/>
    <property type="match status" value="1"/>
</dbReference>